<keyword evidence="2" id="KW-1133">Transmembrane helix</keyword>
<dbReference type="InterPro" id="IPR036259">
    <property type="entry name" value="MFS_trans_sf"/>
</dbReference>
<dbReference type="KEGG" id="pno:SNOG_03842"/>
<feature type="transmembrane region" description="Helical" evidence="2">
    <location>
        <begin position="6"/>
        <end position="25"/>
    </location>
</feature>
<reference evidence="4" key="1">
    <citation type="journal article" date="2007" name="Plant Cell">
        <title>Dothideomycete-plant interactions illuminated by genome sequencing and EST analysis of the wheat pathogen Stagonospora nodorum.</title>
        <authorList>
            <person name="Hane J.K."/>
            <person name="Lowe R.G."/>
            <person name="Solomon P.S."/>
            <person name="Tan K.C."/>
            <person name="Schoch C.L."/>
            <person name="Spatafora J.W."/>
            <person name="Crous P.W."/>
            <person name="Kodira C."/>
            <person name="Birren B.W."/>
            <person name="Galagan J.E."/>
            <person name="Torriani S.F."/>
            <person name="McDonald B.A."/>
            <person name="Oliver R.P."/>
        </authorList>
    </citation>
    <scope>NUCLEOTIDE SEQUENCE [LARGE SCALE GENOMIC DNA]</scope>
    <source>
        <strain evidence="4">SN15 / ATCC MYA-4574 / FGSC 10173</strain>
    </source>
</reference>
<feature type="region of interest" description="Disordered" evidence="1">
    <location>
        <begin position="49"/>
        <end position="76"/>
    </location>
</feature>
<dbReference type="Gene3D" id="1.20.1250.20">
    <property type="entry name" value="MFS general substrate transporter like domains"/>
    <property type="match status" value="1"/>
</dbReference>
<dbReference type="AlphaFoldDB" id="Q0UWM2"/>
<sequence length="76" mass="8791">MQWGVYVFFATALIAASVYAFFFIHDTKGLRMDQMDQLFGFERSVQIPESHTTDNKLADDESEHNEKVAHSHIDRV</sequence>
<protein>
    <recommendedName>
        <fullName evidence="5">Major facilitator superfamily (MFS) profile domain-containing protein</fullName>
    </recommendedName>
</protein>
<name>Q0UWM2_PHANO</name>
<proteinExistence type="predicted"/>
<dbReference type="Proteomes" id="UP000001055">
    <property type="component" value="Unassembled WGS sequence"/>
</dbReference>
<accession>Q0UWM2</accession>
<evidence type="ECO:0000313" key="4">
    <source>
        <dbReference type="Proteomes" id="UP000001055"/>
    </source>
</evidence>
<feature type="compositionally biased region" description="Basic and acidic residues" evidence="1">
    <location>
        <begin position="51"/>
        <end position="76"/>
    </location>
</feature>
<dbReference type="EMBL" id="CH445329">
    <property type="protein sequence ID" value="EAT89047.2"/>
    <property type="molecule type" value="Genomic_DNA"/>
</dbReference>
<dbReference type="InParanoid" id="Q0UWM2"/>
<dbReference type="HOGENOM" id="CLU_2655318_0_0_1"/>
<organism evidence="3 4">
    <name type="scientific">Phaeosphaeria nodorum (strain SN15 / ATCC MYA-4574 / FGSC 10173)</name>
    <name type="common">Glume blotch fungus</name>
    <name type="synonym">Parastagonospora nodorum</name>
    <dbReference type="NCBI Taxonomy" id="321614"/>
    <lineage>
        <taxon>Eukaryota</taxon>
        <taxon>Fungi</taxon>
        <taxon>Dikarya</taxon>
        <taxon>Ascomycota</taxon>
        <taxon>Pezizomycotina</taxon>
        <taxon>Dothideomycetes</taxon>
        <taxon>Pleosporomycetidae</taxon>
        <taxon>Pleosporales</taxon>
        <taxon>Pleosporineae</taxon>
        <taxon>Phaeosphaeriaceae</taxon>
        <taxon>Parastagonospora</taxon>
    </lineage>
</organism>
<gene>
    <name evidence="3" type="ORF">SNOG_03842</name>
</gene>
<keyword evidence="2" id="KW-0472">Membrane</keyword>
<evidence type="ECO:0008006" key="5">
    <source>
        <dbReference type="Google" id="ProtNLM"/>
    </source>
</evidence>
<dbReference type="VEuPathDB" id="FungiDB:JI435_038410"/>
<evidence type="ECO:0000256" key="2">
    <source>
        <dbReference type="SAM" id="Phobius"/>
    </source>
</evidence>
<keyword evidence="2" id="KW-0812">Transmembrane</keyword>
<dbReference type="RefSeq" id="XP_001794388.1">
    <property type="nucleotide sequence ID" value="XM_001794336.1"/>
</dbReference>
<evidence type="ECO:0000313" key="3">
    <source>
        <dbReference type="EMBL" id="EAT89047.2"/>
    </source>
</evidence>
<evidence type="ECO:0000256" key="1">
    <source>
        <dbReference type="SAM" id="MobiDB-lite"/>
    </source>
</evidence>
<dbReference type="GeneID" id="5971251"/>